<gene>
    <name evidence="2" type="ORF">CXQ85_003354</name>
</gene>
<reference evidence="2 3" key="1">
    <citation type="submission" date="2017-12" db="EMBL/GenBank/DDBJ databases">
        <title>Genome Sequence of a Multidrug-Resistant Candida haemulonii Isolate from a Patient with Chronic Leg Ulcers in Israel.</title>
        <authorList>
            <person name="Chow N.A."/>
            <person name="Gade L."/>
            <person name="Batra D."/>
            <person name="Rowe L.A."/>
            <person name="Ben-Ami R."/>
            <person name="Loparev V.N."/>
            <person name="Litvintseva A.P."/>
        </authorList>
    </citation>
    <scope>NUCLEOTIDE SEQUENCE [LARGE SCALE GENOMIC DNA]</scope>
    <source>
        <strain evidence="2 3">B11899</strain>
    </source>
</reference>
<evidence type="ECO:0000256" key="1">
    <source>
        <dbReference type="SAM" id="MobiDB-lite"/>
    </source>
</evidence>
<feature type="compositionally biased region" description="Basic and acidic residues" evidence="1">
    <location>
        <begin position="31"/>
        <end position="42"/>
    </location>
</feature>
<name>A0A2V1ANT3_9ASCO</name>
<sequence length="736" mass="82319">MKCNLELPCSSCVRTHREHLCRECPPNPPSEAERIRSQERRSRNSRRKDKLQRQPEPHDSSDEVSSSRSGSSHTSNVSAVYGNPLPLFGSLQRTPPWAQRDWPQLDHSPQSSFSSPPGDHTSPFSPYAPPIVANSPFSMGSPSQDPVAPSVMARNIHRSAPLQRYAAQCHAQFLPVPEESLLRWQKIISSLTRGSKTWLKDYFNWAHSAENSGLHELVDWASVYAAGQKMLSFDASPMDKHSAECMAIAAAFCAAGCLSGPRLSPKAIARANQWLTVSTEMAACVPNDSWEDGVFLLVQLVSTKTTLMALGQFDRLATDTRHFFAAISRNGSFLSLLHNLDYTMLSPDKTEAFAIVAKCWTYVKLVETEASVLQAETSFQYEHPSLRDTIQPDRALVKWLYGLEPETPLPAYSVYDIGLLASSLFFRRFEGCTTPREISYAYLTLYSEFCAMAVPAADPLFHSIDTAVNSPKPTADVSAILRNHGQQLGAMLKVSFICVRWLSIIRAEPNKFVTLRFAHYVTTLISMFNPIMAIAETGAVSPQSLVVSLQSCSQLNTVLDMYNMLAVQALFVAVMANFIKAPTSHWGLDLRLLVNTVTASYTRARGLLENLQPYATLPLATALLKTSELLMLDAQVNTFEPEEGEVPAKQFFTHIKSKVDKSTWNTFVQSLFGMDSTASNYIEQLWRFGDVAKLHQEKPIFITKTLVLSTAFLREFEHSYRGFWFSKQHVEQYLEL</sequence>
<dbReference type="RefSeq" id="XP_025340448.1">
    <property type="nucleotide sequence ID" value="XM_025487000.1"/>
</dbReference>
<feature type="region of interest" description="Disordered" evidence="1">
    <location>
        <begin position="20"/>
        <end position="78"/>
    </location>
</feature>
<dbReference type="STRING" id="45357.A0A2V1ANT3"/>
<dbReference type="AlphaFoldDB" id="A0A2V1ANT3"/>
<organism evidence="2 3">
    <name type="scientific">Candidozyma haemuli</name>
    <dbReference type="NCBI Taxonomy" id="45357"/>
    <lineage>
        <taxon>Eukaryota</taxon>
        <taxon>Fungi</taxon>
        <taxon>Dikarya</taxon>
        <taxon>Ascomycota</taxon>
        <taxon>Saccharomycotina</taxon>
        <taxon>Pichiomycetes</taxon>
        <taxon>Metschnikowiaceae</taxon>
        <taxon>Candidozyma</taxon>
    </lineage>
</organism>
<accession>A0A2V1ANT3</accession>
<dbReference type="EMBL" id="PKFO01000002">
    <property type="protein sequence ID" value="PVH19508.1"/>
    <property type="molecule type" value="Genomic_DNA"/>
</dbReference>
<feature type="compositionally biased region" description="Low complexity" evidence="1">
    <location>
        <begin position="63"/>
        <end position="78"/>
    </location>
</feature>
<feature type="compositionally biased region" description="Basic and acidic residues" evidence="1">
    <location>
        <begin position="51"/>
        <end position="61"/>
    </location>
</feature>
<evidence type="ECO:0000313" key="3">
    <source>
        <dbReference type="Proteomes" id="UP000244309"/>
    </source>
</evidence>
<evidence type="ECO:0000313" key="2">
    <source>
        <dbReference type="EMBL" id="PVH19508.1"/>
    </source>
</evidence>
<feature type="region of interest" description="Disordered" evidence="1">
    <location>
        <begin position="96"/>
        <end position="129"/>
    </location>
</feature>
<dbReference type="GeneID" id="37008685"/>
<dbReference type="OrthoDB" id="1747771at2759"/>
<dbReference type="Proteomes" id="UP000244309">
    <property type="component" value="Unassembled WGS sequence"/>
</dbReference>
<keyword evidence="3" id="KW-1185">Reference proteome</keyword>
<proteinExistence type="predicted"/>
<dbReference type="VEuPathDB" id="FungiDB:CXQ85_003354"/>
<protein>
    <submittedName>
        <fullName evidence="2">Uncharacterized protein</fullName>
    </submittedName>
</protein>
<comment type="caution">
    <text evidence="2">The sequence shown here is derived from an EMBL/GenBank/DDBJ whole genome shotgun (WGS) entry which is preliminary data.</text>
</comment>